<accession>A0A6M4GV25</accession>
<dbReference type="Proteomes" id="UP000501534">
    <property type="component" value="Chromosome"/>
</dbReference>
<gene>
    <name evidence="2" type="ORF">DSM104443_00521</name>
</gene>
<dbReference type="RefSeq" id="WP_171089213.1">
    <property type="nucleotide sequence ID" value="NZ_CP053069.1"/>
</dbReference>
<reference evidence="2 3" key="1">
    <citation type="submission" date="2020-04" db="EMBL/GenBank/DDBJ databases">
        <title>Usitatibacter rugosus gen. nov., sp. nov. and Usitatibacter palustris sp. nov., novel members of Usitatibacteraceae fam. nov. within the order Nitrosomonadales isolated from soil.</title>
        <authorList>
            <person name="Huber K.J."/>
            <person name="Neumann-Schaal M."/>
            <person name="Geppert A."/>
            <person name="Luckner M."/>
            <person name="Wanner G."/>
            <person name="Overmann J."/>
        </authorList>
    </citation>
    <scope>NUCLEOTIDE SEQUENCE [LARGE SCALE GENOMIC DNA]</scope>
    <source>
        <strain evidence="2 3">0125_3</strain>
    </source>
</reference>
<keyword evidence="3" id="KW-1185">Reference proteome</keyword>
<organism evidence="2 3">
    <name type="scientific">Usitatibacter rugosus</name>
    <dbReference type="NCBI Taxonomy" id="2732067"/>
    <lineage>
        <taxon>Bacteria</taxon>
        <taxon>Pseudomonadati</taxon>
        <taxon>Pseudomonadota</taxon>
        <taxon>Betaproteobacteria</taxon>
        <taxon>Nitrosomonadales</taxon>
        <taxon>Usitatibacteraceae</taxon>
        <taxon>Usitatibacter</taxon>
    </lineage>
</organism>
<evidence type="ECO:0000313" key="3">
    <source>
        <dbReference type="Proteomes" id="UP000501534"/>
    </source>
</evidence>
<dbReference type="KEGG" id="uru:DSM104443_00521"/>
<evidence type="ECO:0000313" key="2">
    <source>
        <dbReference type="EMBL" id="QJR09477.1"/>
    </source>
</evidence>
<name>A0A6M4GV25_9PROT</name>
<protein>
    <submittedName>
        <fullName evidence="2">Uncharacterized protein</fullName>
    </submittedName>
</protein>
<dbReference type="AlphaFoldDB" id="A0A6M4GV25"/>
<sequence length="59" mass="6623">MRAPPRIEPRVFGKLPPILDLDEDGLPIVDMDLHEGRAWSSDEDDPSVQMADFPASFDD</sequence>
<proteinExistence type="predicted"/>
<dbReference type="EMBL" id="CP053069">
    <property type="protein sequence ID" value="QJR09477.1"/>
    <property type="molecule type" value="Genomic_DNA"/>
</dbReference>
<evidence type="ECO:0000256" key="1">
    <source>
        <dbReference type="SAM" id="MobiDB-lite"/>
    </source>
</evidence>
<feature type="region of interest" description="Disordered" evidence="1">
    <location>
        <begin position="37"/>
        <end position="59"/>
    </location>
</feature>